<dbReference type="Pfam" id="PF17919">
    <property type="entry name" value="RT_RNaseH_2"/>
    <property type="match status" value="1"/>
</dbReference>
<dbReference type="InterPro" id="IPR043502">
    <property type="entry name" value="DNA/RNA_pol_sf"/>
</dbReference>
<dbReference type="Pfam" id="PF08284">
    <property type="entry name" value="RVP_2"/>
    <property type="match status" value="1"/>
</dbReference>
<keyword evidence="2" id="KW-0548">Nucleotidyltransferase</keyword>
<evidence type="ECO:0000313" key="10">
    <source>
        <dbReference type="RefSeq" id="XP_010412881.1"/>
    </source>
</evidence>
<dbReference type="Gene3D" id="3.30.70.270">
    <property type="match status" value="2"/>
</dbReference>
<evidence type="ECO:0000256" key="3">
    <source>
        <dbReference type="ARBA" id="ARBA00022722"/>
    </source>
</evidence>
<dbReference type="Gene3D" id="3.10.10.10">
    <property type="entry name" value="HIV Type 1 Reverse Transcriptase, subunit A, domain 1"/>
    <property type="match status" value="1"/>
</dbReference>
<dbReference type="PROSITE" id="PS50878">
    <property type="entry name" value="RT_POL"/>
    <property type="match status" value="1"/>
</dbReference>
<proteinExistence type="predicted"/>
<dbReference type="SUPFAM" id="SSF54160">
    <property type="entry name" value="Chromo domain-like"/>
    <property type="match status" value="1"/>
</dbReference>
<dbReference type="Gene3D" id="2.40.70.10">
    <property type="entry name" value="Acid Proteases"/>
    <property type="match status" value="1"/>
</dbReference>
<dbReference type="SUPFAM" id="SSF50630">
    <property type="entry name" value="Acid proteases"/>
    <property type="match status" value="1"/>
</dbReference>
<feature type="domain" description="Reverse transcriptase" evidence="7">
    <location>
        <begin position="512"/>
        <end position="691"/>
    </location>
</feature>
<dbReference type="Pfam" id="PF00078">
    <property type="entry name" value="RVT_1"/>
    <property type="match status" value="1"/>
</dbReference>
<evidence type="ECO:0000259" key="8">
    <source>
        <dbReference type="PROSITE" id="PS50994"/>
    </source>
</evidence>
<dbReference type="InterPro" id="IPR005162">
    <property type="entry name" value="Retrotrans_gag_dom"/>
</dbReference>
<dbReference type="PANTHER" id="PTHR37984">
    <property type="entry name" value="PROTEIN CBG26694"/>
    <property type="match status" value="1"/>
</dbReference>
<keyword evidence="4" id="KW-0255">Endonuclease</keyword>
<dbReference type="InterPro" id="IPR021109">
    <property type="entry name" value="Peptidase_aspartic_dom_sf"/>
</dbReference>
<protein>
    <submittedName>
        <fullName evidence="10">Uncharacterized protein LOC104699246</fullName>
    </submittedName>
</protein>
<evidence type="ECO:0000256" key="2">
    <source>
        <dbReference type="ARBA" id="ARBA00022695"/>
    </source>
</evidence>
<dbReference type="InterPro" id="IPR023780">
    <property type="entry name" value="Chromo_domain"/>
</dbReference>
<dbReference type="Pfam" id="PF00385">
    <property type="entry name" value="Chromo"/>
    <property type="match status" value="1"/>
</dbReference>
<dbReference type="Proteomes" id="UP000694864">
    <property type="component" value="Chromosome 6"/>
</dbReference>
<dbReference type="InterPro" id="IPR001584">
    <property type="entry name" value="Integrase_cat-core"/>
</dbReference>
<dbReference type="InterPro" id="IPR012337">
    <property type="entry name" value="RNaseH-like_sf"/>
</dbReference>
<dbReference type="GeneID" id="104699246"/>
<dbReference type="InterPro" id="IPR016197">
    <property type="entry name" value="Chromo-like_dom_sf"/>
</dbReference>
<evidence type="ECO:0000259" key="6">
    <source>
        <dbReference type="PROSITE" id="PS50013"/>
    </source>
</evidence>
<keyword evidence="3" id="KW-0540">Nuclease</keyword>
<dbReference type="Gene3D" id="3.30.420.10">
    <property type="entry name" value="Ribonuclease H-like superfamily/Ribonuclease H"/>
    <property type="match status" value="1"/>
</dbReference>
<evidence type="ECO:0000256" key="4">
    <source>
        <dbReference type="ARBA" id="ARBA00022759"/>
    </source>
</evidence>
<dbReference type="InterPro" id="IPR050951">
    <property type="entry name" value="Retrovirus_Pol_polyprotein"/>
</dbReference>
<name>A0ABM0SLA2_CAMSA</name>
<dbReference type="InterPro" id="IPR036397">
    <property type="entry name" value="RNaseH_sf"/>
</dbReference>
<dbReference type="Pfam" id="PF03732">
    <property type="entry name" value="Retrotrans_gag"/>
    <property type="match status" value="1"/>
</dbReference>
<keyword evidence="4" id="KW-0378">Hydrolase</keyword>
<evidence type="ECO:0000256" key="5">
    <source>
        <dbReference type="ARBA" id="ARBA00023268"/>
    </source>
</evidence>
<evidence type="ECO:0000313" key="9">
    <source>
        <dbReference type="Proteomes" id="UP000694864"/>
    </source>
</evidence>
<dbReference type="PROSITE" id="PS50994">
    <property type="entry name" value="INTEGRASE"/>
    <property type="match status" value="1"/>
</dbReference>
<dbReference type="PROSITE" id="PS50013">
    <property type="entry name" value="CHROMO_2"/>
    <property type="match status" value="1"/>
</dbReference>
<dbReference type="SUPFAM" id="SSF56672">
    <property type="entry name" value="DNA/RNA polymerases"/>
    <property type="match status" value="1"/>
</dbReference>
<dbReference type="PANTHER" id="PTHR37984:SF5">
    <property type="entry name" value="PROTEIN NYNRIN-LIKE"/>
    <property type="match status" value="1"/>
</dbReference>
<dbReference type="SUPFAM" id="SSF53098">
    <property type="entry name" value="Ribonuclease H-like"/>
    <property type="match status" value="1"/>
</dbReference>
<dbReference type="Gene3D" id="2.40.50.40">
    <property type="match status" value="1"/>
</dbReference>
<dbReference type="InterPro" id="IPR000953">
    <property type="entry name" value="Chromo/chromo_shadow_dom"/>
</dbReference>
<organism evidence="9 10">
    <name type="scientific">Camelina sativa</name>
    <name type="common">False flax</name>
    <name type="synonym">Myagrum sativum</name>
    <dbReference type="NCBI Taxonomy" id="90675"/>
    <lineage>
        <taxon>Eukaryota</taxon>
        <taxon>Viridiplantae</taxon>
        <taxon>Streptophyta</taxon>
        <taxon>Embryophyta</taxon>
        <taxon>Tracheophyta</taxon>
        <taxon>Spermatophyta</taxon>
        <taxon>Magnoliopsida</taxon>
        <taxon>eudicotyledons</taxon>
        <taxon>Gunneridae</taxon>
        <taxon>Pentapetalae</taxon>
        <taxon>rosids</taxon>
        <taxon>malvids</taxon>
        <taxon>Brassicales</taxon>
        <taxon>Brassicaceae</taxon>
        <taxon>Camelineae</taxon>
        <taxon>Camelina</taxon>
    </lineage>
</organism>
<reference evidence="10" key="2">
    <citation type="submission" date="2025-08" db="UniProtKB">
        <authorList>
            <consortium name="RefSeq"/>
        </authorList>
    </citation>
    <scope>IDENTIFICATION</scope>
    <source>
        <tissue evidence="10">Leaf</tissue>
    </source>
</reference>
<dbReference type="CDD" id="cd00303">
    <property type="entry name" value="retropepsin_like"/>
    <property type="match status" value="1"/>
</dbReference>
<feature type="domain" description="Integrase catalytic" evidence="8">
    <location>
        <begin position="932"/>
        <end position="1043"/>
    </location>
</feature>
<evidence type="ECO:0000259" key="7">
    <source>
        <dbReference type="PROSITE" id="PS50878"/>
    </source>
</evidence>
<dbReference type="InterPro" id="IPR000477">
    <property type="entry name" value="RT_dom"/>
</dbReference>
<dbReference type="InterPro" id="IPR041577">
    <property type="entry name" value="RT_RNaseH_2"/>
</dbReference>
<keyword evidence="9" id="KW-1185">Reference proteome</keyword>
<dbReference type="CDD" id="cd01647">
    <property type="entry name" value="RT_LTR"/>
    <property type="match status" value="1"/>
</dbReference>
<feature type="domain" description="Chromo" evidence="6">
    <location>
        <begin position="1130"/>
        <end position="1175"/>
    </location>
</feature>
<gene>
    <name evidence="10" type="primary">LOC104699246</name>
</gene>
<evidence type="ECO:0000256" key="1">
    <source>
        <dbReference type="ARBA" id="ARBA00022679"/>
    </source>
</evidence>
<dbReference type="InterPro" id="IPR056924">
    <property type="entry name" value="SH3_Tf2-1"/>
</dbReference>
<reference evidence="9" key="1">
    <citation type="journal article" date="2014" name="Nat. Commun.">
        <title>The emerging biofuel crop Camelina sativa retains a highly undifferentiated hexaploid genome structure.</title>
        <authorList>
            <person name="Kagale S."/>
            <person name="Koh C."/>
            <person name="Nixon J."/>
            <person name="Bollina V."/>
            <person name="Clarke W.E."/>
            <person name="Tuteja R."/>
            <person name="Spillane C."/>
            <person name="Robinson S.J."/>
            <person name="Links M.G."/>
            <person name="Clarke C."/>
            <person name="Higgins E.E."/>
            <person name="Huebert T."/>
            <person name="Sharpe A.G."/>
            <person name="Parkin I.A."/>
        </authorList>
    </citation>
    <scope>NUCLEOTIDE SEQUENCE [LARGE SCALE GENOMIC DNA]</scope>
    <source>
        <strain evidence="9">cv. DH55</strain>
    </source>
</reference>
<keyword evidence="1" id="KW-0808">Transferase</keyword>
<accession>A0ABM0SLA2</accession>
<dbReference type="InterPro" id="IPR043128">
    <property type="entry name" value="Rev_trsase/Diguanyl_cyclase"/>
</dbReference>
<keyword evidence="5" id="KW-0511">Multifunctional enzyme</keyword>
<dbReference type="CDD" id="cd09274">
    <property type="entry name" value="RNase_HI_RT_Ty3"/>
    <property type="match status" value="1"/>
</dbReference>
<dbReference type="RefSeq" id="XP_010412881.1">
    <property type="nucleotide sequence ID" value="XM_010414579.1"/>
</dbReference>
<dbReference type="Pfam" id="PF24626">
    <property type="entry name" value="SH3_Tf2-1"/>
    <property type="match status" value="1"/>
</dbReference>
<sequence>MPIFDGAGIYGWVARVERFFRIGGYNDEEKLALVSVSLSGEALSWYNWVVNTRQFGSWVQFKSSLMLRFGNLKIRGPSQSLFCIKQKGSLADYIQRFEDLSSQVSGLDEQKLEGIFLNGLTQEMQELVHMQKPRNLDEMVAEARAIESSIMRRVVKKELMLANKENLGSDHKGNSVYNTNTWKMKTVTTDPVINNEKQVGRVEQRPRRHNTNAELDEKRKKGICFKCDDPWSRDYKCPNKELRVLTTLNGYEVEVLDENYEEIYTETIGECMTLSFSSFRGMSGPSTTKLRGSVGKDAVVIMLDSGASHNFISPTTVKKLKLKCREDPNLNVKLGTGILVNGLGVCEKVTFSAQNLEFTTDFIVLELGHIDVILGVYWLRTLGDCRVNWERNEMSFIHNGKMVSLSGESELMINKMSLKSLSSDYEIKSKGVAMELCNQQANPSMVEMIDDSIQAVLKEYDCVFEIPTTLPPNRGREHAISLVKGTTTVSVRPYRYPHAQKEVMERMVKEMLDSGIIRPSQSPFSSPILLVKKKNNSWRFCVDYRALNRATVPDKFPIPMIDQLLDELNGSVIFSKLDLRAGYHQIRMKEEDIPKTAFRTHDGHYEFLVMPFGLTNAPATFQALMNELFRPYLRKFILVFFDDILVCSESLQQHVEHLTVVLSILKENQLFANKKKCMFGQQQVDYLGHIISKEGVSTDPAKTQAMTKWVTPKSVKELRGFLGLTGYYRRFIKGYGMLAKPLTELLKKDNFEWSSEAQATFDKLKQAMSTAPVLSLPNFDEVFTVEADASGYGLGAVLMQNRRPIAYFSHGLTSQEQLKPVYERELMAIVLAIQKWKHYLFGRHFVVHTDQKRVENTTTDGLSRMTQTEGTLSSILLWAITVPTALQLQDIFDDIEKDEQLQRDIKTYTTEPDKYCKFNVKDGRLWFKHRLVVKLHGYPASIVSDRGSTFLSSFWKDCFRISGTKLKYNTAFHPQTNGQTEVLNREPPAIVRFEEQSTKVMEVEALLKERDLMLTHIKDQLLRAQQLMKNNADKHRRDVELEVGDWVFLKLRPYRQHSVTKRACQKLAIKYFGPYEVMERIGKAAYRLKLPEGSKIHPVFHISQIKKVLGEHQKVIPLPDVLNETEEVTMEPEEVLDTRYNDKGVLEVLVRLKGLPDNKKTWEVARELQKQFPSLALEDKLRFEEGGIDKPHQVYTRRKNKEEVARVERERTTCD</sequence>